<feature type="domain" description="Tyrosine specific protein phosphatases" evidence="2">
    <location>
        <begin position="45"/>
        <end position="111"/>
    </location>
</feature>
<accession>A0A9P6FS73</accession>
<reference evidence="3" key="1">
    <citation type="journal article" date="2020" name="Fungal Divers.">
        <title>Resolving the Mortierellaceae phylogeny through synthesis of multi-gene phylogenetics and phylogenomics.</title>
        <authorList>
            <person name="Vandepol N."/>
            <person name="Liber J."/>
            <person name="Desiro A."/>
            <person name="Na H."/>
            <person name="Kennedy M."/>
            <person name="Barry K."/>
            <person name="Grigoriev I.V."/>
            <person name="Miller A.N."/>
            <person name="O'Donnell K."/>
            <person name="Stajich J.E."/>
            <person name="Bonito G."/>
        </authorList>
    </citation>
    <scope>NUCLEOTIDE SEQUENCE</scope>
    <source>
        <strain evidence="3">KOD1015</strain>
    </source>
</reference>
<dbReference type="OrthoDB" id="2017893at2759"/>
<sequence length="133" mass="14886">MSSMSNESAKSNEDASQPPKPRDFQHKVILLAPGAQTRISDAILKEAIEFLKTEVGKGKKVLVHCRDGNGRSGSVAIAYIAAQLKAADQANNQRTLRSEDGSYYDRAEKEVWKWKCDVYPHRGLRESVERIQL</sequence>
<dbReference type="InterPro" id="IPR029021">
    <property type="entry name" value="Prot-tyrosine_phosphatase-like"/>
</dbReference>
<dbReference type="InterPro" id="IPR000387">
    <property type="entry name" value="Tyr_Pase_dom"/>
</dbReference>
<dbReference type="Gene3D" id="3.90.190.10">
    <property type="entry name" value="Protein tyrosine phosphatase superfamily"/>
    <property type="match status" value="1"/>
</dbReference>
<dbReference type="InterPro" id="IPR000340">
    <property type="entry name" value="Dual-sp_phosphatase_cat-dom"/>
</dbReference>
<dbReference type="SUPFAM" id="SSF52799">
    <property type="entry name" value="(Phosphotyrosine protein) phosphatases II"/>
    <property type="match status" value="1"/>
</dbReference>
<gene>
    <name evidence="3" type="ORF">BGW38_002346</name>
</gene>
<evidence type="ECO:0000256" key="1">
    <source>
        <dbReference type="SAM" id="MobiDB-lite"/>
    </source>
</evidence>
<dbReference type="PROSITE" id="PS50056">
    <property type="entry name" value="TYR_PHOSPHATASE_2"/>
    <property type="match status" value="1"/>
</dbReference>
<organism evidence="3 4">
    <name type="scientific">Lunasporangiospora selenospora</name>
    <dbReference type="NCBI Taxonomy" id="979761"/>
    <lineage>
        <taxon>Eukaryota</taxon>
        <taxon>Fungi</taxon>
        <taxon>Fungi incertae sedis</taxon>
        <taxon>Mucoromycota</taxon>
        <taxon>Mortierellomycotina</taxon>
        <taxon>Mortierellomycetes</taxon>
        <taxon>Mortierellales</taxon>
        <taxon>Mortierellaceae</taxon>
        <taxon>Lunasporangiospora</taxon>
    </lineage>
</organism>
<dbReference type="PROSITE" id="PS00383">
    <property type="entry name" value="TYR_PHOSPHATASE_1"/>
    <property type="match status" value="1"/>
</dbReference>
<feature type="region of interest" description="Disordered" evidence="1">
    <location>
        <begin position="1"/>
        <end position="25"/>
    </location>
</feature>
<protein>
    <recommendedName>
        <fullName evidence="2">Tyrosine specific protein phosphatases domain-containing protein</fullName>
    </recommendedName>
</protein>
<evidence type="ECO:0000313" key="3">
    <source>
        <dbReference type="EMBL" id="KAF9580848.1"/>
    </source>
</evidence>
<evidence type="ECO:0000259" key="2">
    <source>
        <dbReference type="PROSITE" id="PS50056"/>
    </source>
</evidence>
<evidence type="ECO:0000313" key="4">
    <source>
        <dbReference type="Proteomes" id="UP000780801"/>
    </source>
</evidence>
<dbReference type="AlphaFoldDB" id="A0A9P6FS73"/>
<dbReference type="InterPro" id="IPR016130">
    <property type="entry name" value="Tyr_Pase_AS"/>
</dbReference>
<dbReference type="Pfam" id="PF00782">
    <property type="entry name" value="DSPc"/>
    <property type="match status" value="1"/>
</dbReference>
<comment type="caution">
    <text evidence="3">The sequence shown here is derived from an EMBL/GenBank/DDBJ whole genome shotgun (WGS) entry which is preliminary data.</text>
</comment>
<dbReference type="Proteomes" id="UP000780801">
    <property type="component" value="Unassembled WGS sequence"/>
</dbReference>
<keyword evidence="4" id="KW-1185">Reference proteome</keyword>
<name>A0A9P6FS73_9FUNG</name>
<dbReference type="EMBL" id="JAABOA010001812">
    <property type="protein sequence ID" value="KAF9580848.1"/>
    <property type="molecule type" value="Genomic_DNA"/>
</dbReference>
<proteinExistence type="predicted"/>